<evidence type="ECO:0000256" key="5">
    <source>
        <dbReference type="HAMAP-Rule" id="MF_01334"/>
    </source>
</evidence>
<dbReference type="Pfam" id="PF01386">
    <property type="entry name" value="Ribosomal_L25p"/>
    <property type="match status" value="1"/>
</dbReference>
<dbReference type="GO" id="GO:0022625">
    <property type="term" value="C:cytosolic large ribosomal subunit"/>
    <property type="evidence" value="ECO:0007669"/>
    <property type="project" value="TreeGrafter"/>
</dbReference>
<dbReference type="CDD" id="cd00495">
    <property type="entry name" value="Ribosomal_L25_TL5_CTC"/>
    <property type="match status" value="1"/>
</dbReference>
<protein>
    <recommendedName>
        <fullName evidence="5">Large ribosomal subunit protein bL25</fullName>
    </recommendedName>
    <alternativeName>
        <fullName evidence="5">General stress protein CTC</fullName>
    </alternativeName>
</protein>
<dbReference type="NCBIfam" id="NF004139">
    <property type="entry name" value="PRK05618.4-2"/>
    <property type="match status" value="1"/>
</dbReference>
<dbReference type="HAMAP" id="MF_01334">
    <property type="entry name" value="Ribosomal_bL25_CTC"/>
    <property type="match status" value="1"/>
</dbReference>
<dbReference type="Gene3D" id="2.40.240.10">
    <property type="entry name" value="Ribosomal Protein L25, Chain P"/>
    <property type="match status" value="1"/>
</dbReference>
<feature type="region of interest" description="Disordered" evidence="6">
    <location>
        <begin position="1"/>
        <end position="21"/>
    </location>
</feature>
<dbReference type="EMBL" id="MJGC01000041">
    <property type="protein sequence ID" value="OEJ76061.1"/>
    <property type="molecule type" value="Genomic_DNA"/>
</dbReference>
<comment type="similarity">
    <text evidence="5">Belongs to the bacterial ribosomal protein bL25 family. CTC subfamily.</text>
</comment>
<evidence type="ECO:0000256" key="3">
    <source>
        <dbReference type="ARBA" id="ARBA00022980"/>
    </source>
</evidence>
<dbReference type="AlphaFoldDB" id="A0A1E5QN72"/>
<dbReference type="GO" id="GO:0006412">
    <property type="term" value="P:translation"/>
    <property type="evidence" value="ECO:0007669"/>
    <property type="project" value="UniProtKB-UniRule"/>
</dbReference>
<dbReference type="STRING" id="1781255.BH720_05750"/>
<dbReference type="SUPFAM" id="SSF50715">
    <property type="entry name" value="Ribosomal protein L25-like"/>
    <property type="match status" value="1"/>
</dbReference>
<feature type="region of interest" description="Disordered" evidence="6">
    <location>
        <begin position="204"/>
        <end position="226"/>
    </location>
</feature>
<dbReference type="InterPro" id="IPR037121">
    <property type="entry name" value="Ribosomal_bL25_C"/>
</dbReference>
<dbReference type="NCBIfam" id="NF004612">
    <property type="entry name" value="PRK05943.1"/>
    <property type="match status" value="1"/>
</dbReference>
<dbReference type="InterPro" id="IPR020057">
    <property type="entry name" value="Ribosomal_bL25_b-dom"/>
</dbReference>
<evidence type="ECO:0000259" key="7">
    <source>
        <dbReference type="Pfam" id="PF01386"/>
    </source>
</evidence>
<dbReference type="InterPro" id="IPR020056">
    <property type="entry name" value="Rbsml_bL25/Gln-tRNA_synth_N"/>
</dbReference>
<gene>
    <name evidence="5" type="primary">rplY</name>
    <name evidence="5" type="synonym">ctc</name>
    <name evidence="9" type="ORF">BH720_05750</name>
</gene>
<keyword evidence="1 5" id="KW-0699">rRNA-binding</keyword>
<evidence type="ECO:0000256" key="6">
    <source>
        <dbReference type="SAM" id="MobiDB-lite"/>
    </source>
</evidence>
<dbReference type="GO" id="GO:0008097">
    <property type="term" value="F:5S rRNA binding"/>
    <property type="evidence" value="ECO:0007669"/>
    <property type="project" value="InterPro"/>
</dbReference>
<keyword evidence="4 5" id="KW-0687">Ribonucleoprotein</keyword>
<keyword evidence="3 5" id="KW-0689">Ribosomal protein</keyword>
<comment type="function">
    <text evidence="5">This is one of the proteins that binds to the 5S RNA in the ribosome where it forms part of the central protuberance.</text>
</comment>
<dbReference type="Gene3D" id="2.170.120.20">
    <property type="entry name" value="Ribosomal protein L25, beta domain"/>
    <property type="match status" value="1"/>
</dbReference>
<dbReference type="InterPro" id="IPR020930">
    <property type="entry name" value="Ribosomal_uL5_bac-type"/>
</dbReference>
<feature type="domain" description="Large ribosomal subunit protein bL25 L25" evidence="7">
    <location>
        <begin position="5"/>
        <end position="93"/>
    </location>
</feature>
<dbReference type="InterPro" id="IPR029751">
    <property type="entry name" value="Ribosomal_L25_dom"/>
</dbReference>
<dbReference type="PANTHER" id="PTHR33284">
    <property type="entry name" value="RIBOSOMAL PROTEIN L25/GLN-TRNA SYNTHETASE, ANTI-CODON-BINDING DOMAIN-CONTAINING PROTEIN"/>
    <property type="match status" value="1"/>
</dbReference>
<feature type="compositionally biased region" description="Low complexity" evidence="6">
    <location>
        <begin position="215"/>
        <end position="226"/>
    </location>
</feature>
<dbReference type="InterPro" id="IPR001021">
    <property type="entry name" value="Ribosomal_bL25_long"/>
</dbReference>
<dbReference type="PANTHER" id="PTHR33284:SF1">
    <property type="entry name" value="RIBOSOMAL PROTEIN L25_GLN-TRNA SYNTHETASE, ANTI-CODON-BINDING DOMAIN-CONTAINING PROTEIN"/>
    <property type="match status" value="1"/>
</dbReference>
<evidence type="ECO:0000256" key="4">
    <source>
        <dbReference type="ARBA" id="ARBA00023274"/>
    </source>
</evidence>
<comment type="subunit">
    <text evidence="5">Part of the 50S ribosomal subunit; part of the 5S rRNA/L5/L18/L25 subcomplex. Contacts the 5S rRNA. Binds to the 5S rRNA independently of L5 and L18.</text>
</comment>
<name>A0A1E5QN72_9CYAN</name>
<accession>A0A1E5QN72</accession>
<dbReference type="GO" id="GO:0003735">
    <property type="term" value="F:structural constituent of ribosome"/>
    <property type="evidence" value="ECO:0007669"/>
    <property type="project" value="InterPro"/>
</dbReference>
<reference evidence="9" key="1">
    <citation type="submission" date="2016-09" db="EMBL/GenBank/DDBJ databases">
        <title>Draft genome of thermotolerant cyanobacterium Desertifilum sp. strain IPPAS B-1220.</title>
        <authorList>
            <person name="Sinetova M.A."/>
            <person name="Bolakhan K."/>
            <person name="Zayadan B.K."/>
            <person name="Mironov K.S."/>
            <person name="Ustinova V."/>
            <person name="Kupriyanova E.V."/>
            <person name="Sidorov R.A."/>
            <person name="Skrypnik A.N."/>
            <person name="Gogoleva N.E."/>
            <person name="Gogolev Y.V."/>
            <person name="Los D.A."/>
        </authorList>
    </citation>
    <scope>NUCLEOTIDE SEQUENCE [LARGE SCALE GENOMIC DNA]</scope>
    <source>
        <strain evidence="9">IPPAS B-1220</strain>
    </source>
</reference>
<dbReference type="NCBIfam" id="TIGR00731">
    <property type="entry name" value="bL25_bact_ctc"/>
    <property type="match status" value="1"/>
</dbReference>
<dbReference type="OrthoDB" id="9786489at2"/>
<sequence>MEVTLEGRKRQPGSKPNALRREGQIPANLYGHKGTEAIHLTVDAKSVELLLKKATVNNTVIRLNIPDEPWQGITLLREVQTHAWKGFPYHLSFFAIASQDSLQVVVPLSYVGEAVGVKQDGGVLDTTLNELQVECSPDSIPDSIEINVSEMNIGDTLYLKDIILPSGAQALGDPDLAVVSVLQPRVSEAATETEDALEGIQYGLEAEGEVEGETAEATTETETAAE</sequence>
<dbReference type="Pfam" id="PF14693">
    <property type="entry name" value="Ribosomal_TL5_C"/>
    <property type="match status" value="1"/>
</dbReference>
<evidence type="ECO:0000256" key="2">
    <source>
        <dbReference type="ARBA" id="ARBA00022884"/>
    </source>
</evidence>
<feature type="domain" description="Large ribosomal subunit protein bL25 beta" evidence="8">
    <location>
        <begin position="102"/>
        <end position="185"/>
    </location>
</feature>
<organism evidence="9">
    <name type="scientific">Desertifilum tharense IPPAS B-1220</name>
    <dbReference type="NCBI Taxonomy" id="1781255"/>
    <lineage>
        <taxon>Bacteria</taxon>
        <taxon>Bacillati</taxon>
        <taxon>Cyanobacteriota</taxon>
        <taxon>Cyanophyceae</taxon>
        <taxon>Desertifilales</taxon>
        <taxon>Desertifilaceae</taxon>
        <taxon>Desertifilum</taxon>
    </lineage>
</organism>
<proteinExistence type="inferred from homology"/>
<dbReference type="RefSeq" id="WP_069966219.1">
    <property type="nucleotide sequence ID" value="NZ_CM124774.1"/>
</dbReference>
<evidence type="ECO:0000313" key="9">
    <source>
        <dbReference type="EMBL" id="OEJ76061.1"/>
    </source>
</evidence>
<evidence type="ECO:0000256" key="1">
    <source>
        <dbReference type="ARBA" id="ARBA00022730"/>
    </source>
</evidence>
<dbReference type="InterPro" id="IPR011035">
    <property type="entry name" value="Ribosomal_bL25/Gln-tRNA_synth"/>
</dbReference>
<comment type="caution">
    <text evidence="9">The sequence shown here is derived from an EMBL/GenBank/DDBJ whole genome shotgun (WGS) entry which is preliminary data.</text>
</comment>
<keyword evidence="2 5" id="KW-0694">RNA-binding</keyword>
<evidence type="ECO:0000259" key="8">
    <source>
        <dbReference type="Pfam" id="PF14693"/>
    </source>
</evidence>